<dbReference type="SMART" id="SM01156">
    <property type="entry name" value="DUF1716"/>
    <property type="match status" value="1"/>
</dbReference>
<dbReference type="FunCoup" id="A0A1X2H4L1">
    <property type="interactions" value="733"/>
</dbReference>
<evidence type="ECO:0000256" key="2">
    <source>
        <dbReference type="ARBA" id="ARBA00022553"/>
    </source>
</evidence>
<dbReference type="OrthoDB" id="1898821at2759"/>
<gene>
    <name evidence="8" type="ORF">BCR43DRAFT_496727</name>
</gene>
<reference evidence="8 9" key="1">
    <citation type="submission" date="2016-07" db="EMBL/GenBank/DDBJ databases">
        <title>Pervasive Adenine N6-methylation of Active Genes in Fungi.</title>
        <authorList>
            <consortium name="DOE Joint Genome Institute"/>
            <person name="Mondo S.J."/>
            <person name="Dannebaum R.O."/>
            <person name="Kuo R.C."/>
            <person name="Labutti K."/>
            <person name="Haridas S."/>
            <person name="Kuo A."/>
            <person name="Salamov A."/>
            <person name="Ahrendt S.R."/>
            <person name="Lipzen A."/>
            <person name="Sullivan W."/>
            <person name="Andreopoulos W.B."/>
            <person name="Clum A."/>
            <person name="Lindquist E."/>
            <person name="Daum C."/>
            <person name="Ramamoorthy G.K."/>
            <person name="Gryganskyi A."/>
            <person name="Culley D."/>
            <person name="Magnuson J.K."/>
            <person name="James T.Y."/>
            <person name="O'Malley M.A."/>
            <person name="Stajich J.E."/>
            <person name="Spatafora J.W."/>
            <person name="Visel A."/>
            <person name="Grigoriev I.V."/>
        </authorList>
    </citation>
    <scope>NUCLEOTIDE SEQUENCE [LARGE SCALE GENOMIC DNA]</scope>
    <source>
        <strain evidence="8 9">NRRL 2496</strain>
    </source>
</reference>
<proteinExistence type="predicted"/>
<sequence>MNIDEMFKIPAIPAGRNKRKMPETPDVDFLDKYREADNDQQEHKRRNTDSAEPNDEEDMQGYSVQDYFPDEQDEEGRFFGGGLTDEQSRLLDLVDEYDVEEPDALTATTVKKMILKLEKAINKNQELRVRYADQPEKFMESEADLDEEIKNMLTLTQAPHLYPELVNLGTVASLLSLLSHDNTDIAIDAIELINELTDEDVGTAEDELERSEEAEQGMKALVDALLENELLELLVQNLGRLDESEESDRQGVFKLLGIMENLLSLEPELAERIALKTELLPWLLKRIQPKGYDSNRGYASEILSILLQDSRDIRLKVNEQGGVDILLRALSAYRKKDPADEDEVEMVENFFNALCSMLNEIEVKQSFLEGEGVELMLIMMKERTLGRIRSVKVLNYAMTGEHGRSNCERFVEASGLKVLFPLFMGKGSKKLKKAHKTFKESEDEEHIMCIILSLLRNFSQRDVQRLRLIRKFTEDDYEKVDRLLEMKEHYESADKRVQAEIEEQKKGLDEDEVQEYEDDFYLRRLDAGLFTLQRVCLVIAALSAEDNGIKQRTLMLLKRQGSDISSVFAILGEEVALMADFKYLRSMAQGGAVATDEARAAQ</sequence>
<dbReference type="OMA" id="TDWREQE"/>
<name>A0A1X2H4L1_SYNRA</name>
<dbReference type="InterPro" id="IPR011989">
    <property type="entry name" value="ARM-like"/>
</dbReference>
<keyword evidence="5" id="KW-0539">Nucleus</keyword>
<dbReference type="PANTHER" id="PTHR14978">
    <property type="entry name" value="BETA-CATENIN-LIKE PROTEIN 1 NUCLEAR ASSOCIATED PROTEIN"/>
    <property type="match status" value="1"/>
</dbReference>
<evidence type="ECO:0000313" key="8">
    <source>
        <dbReference type="EMBL" id="ORY93325.1"/>
    </source>
</evidence>
<dbReference type="AlphaFoldDB" id="A0A1X2H4L1"/>
<evidence type="ECO:0000259" key="7">
    <source>
        <dbReference type="SMART" id="SM01156"/>
    </source>
</evidence>
<keyword evidence="3" id="KW-0677">Repeat</keyword>
<dbReference type="EMBL" id="MCGN01000009">
    <property type="protein sequence ID" value="ORY93325.1"/>
    <property type="molecule type" value="Genomic_DNA"/>
</dbReference>
<dbReference type="GO" id="GO:0005681">
    <property type="term" value="C:spliceosomal complex"/>
    <property type="evidence" value="ECO:0007669"/>
    <property type="project" value="TreeGrafter"/>
</dbReference>
<evidence type="ECO:0000256" key="1">
    <source>
        <dbReference type="ARBA" id="ARBA00004123"/>
    </source>
</evidence>
<feature type="domain" description="Beta-catenin-like protein 1 N-terminal" evidence="7">
    <location>
        <begin position="83"/>
        <end position="190"/>
    </location>
</feature>
<evidence type="ECO:0000256" key="6">
    <source>
        <dbReference type="SAM" id="MobiDB-lite"/>
    </source>
</evidence>
<dbReference type="InterPro" id="IPR013180">
    <property type="entry name" value="CTNNBL1_N"/>
</dbReference>
<keyword evidence="4" id="KW-0175">Coiled coil</keyword>
<dbReference type="Pfam" id="PF08216">
    <property type="entry name" value="CTNNBL"/>
    <property type="match status" value="1"/>
</dbReference>
<dbReference type="InterPro" id="IPR039678">
    <property type="entry name" value="CTNNBL1"/>
</dbReference>
<dbReference type="Proteomes" id="UP000242180">
    <property type="component" value="Unassembled WGS sequence"/>
</dbReference>
<dbReference type="STRING" id="13706.A0A1X2H4L1"/>
<dbReference type="PANTHER" id="PTHR14978:SF0">
    <property type="entry name" value="BETA-CATENIN-LIKE PROTEIN 1"/>
    <property type="match status" value="1"/>
</dbReference>
<dbReference type="InParanoid" id="A0A1X2H4L1"/>
<evidence type="ECO:0000256" key="3">
    <source>
        <dbReference type="ARBA" id="ARBA00022737"/>
    </source>
</evidence>
<feature type="region of interest" description="Disordered" evidence="6">
    <location>
        <begin position="1"/>
        <end position="61"/>
    </location>
</feature>
<dbReference type="InterPro" id="IPR016024">
    <property type="entry name" value="ARM-type_fold"/>
</dbReference>
<dbReference type="GO" id="GO:0010467">
    <property type="term" value="P:gene expression"/>
    <property type="evidence" value="ECO:0007669"/>
    <property type="project" value="UniProtKB-ARBA"/>
</dbReference>
<keyword evidence="2" id="KW-0597">Phosphoprotein</keyword>
<evidence type="ECO:0000256" key="5">
    <source>
        <dbReference type="ARBA" id="ARBA00023242"/>
    </source>
</evidence>
<evidence type="ECO:0000313" key="9">
    <source>
        <dbReference type="Proteomes" id="UP000242180"/>
    </source>
</evidence>
<evidence type="ECO:0000256" key="4">
    <source>
        <dbReference type="ARBA" id="ARBA00023054"/>
    </source>
</evidence>
<comment type="caution">
    <text evidence="8">The sequence shown here is derived from an EMBL/GenBank/DDBJ whole genome shotgun (WGS) entry which is preliminary data.</text>
</comment>
<dbReference type="SUPFAM" id="SSF48371">
    <property type="entry name" value="ARM repeat"/>
    <property type="match status" value="1"/>
</dbReference>
<dbReference type="Gene3D" id="1.25.10.10">
    <property type="entry name" value="Leucine-rich Repeat Variant"/>
    <property type="match status" value="1"/>
</dbReference>
<feature type="compositionally biased region" description="Basic and acidic residues" evidence="6">
    <location>
        <begin position="29"/>
        <end position="42"/>
    </location>
</feature>
<keyword evidence="9" id="KW-1185">Reference proteome</keyword>
<dbReference type="FunFam" id="1.25.10.10:FF:001136">
    <property type="entry name" value="Beta-catenin-like protein 1"/>
    <property type="match status" value="1"/>
</dbReference>
<comment type="subcellular location">
    <subcellularLocation>
        <location evidence="1">Nucleus</location>
    </subcellularLocation>
</comment>
<accession>A0A1X2H4L1</accession>
<protein>
    <submittedName>
        <fullName evidence="8">Catenin-beta-like protein</fullName>
    </submittedName>
</protein>
<organism evidence="8 9">
    <name type="scientific">Syncephalastrum racemosum</name>
    <name type="common">Filamentous fungus</name>
    <dbReference type="NCBI Taxonomy" id="13706"/>
    <lineage>
        <taxon>Eukaryota</taxon>
        <taxon>Fungi</taxon>
        <taxon>Fungi incertae sedis</taxon>
        <taxon>Mucoromycota</taxon>
        <taxon>Mucoromycotina</taxon>
        <taxon>Mucoromycetes</taxon>
        <taxon>Mucorales</taxon>
        <taxon>Syncephalastraceae</taxon>
        <taxon>Syncephalastrum</taxon>
    </lineage>
</organism>